<reference evidence="3" key="1">
    <citation type="submission" date="2019-09" db="EMBL/GenBank/DDBJ databases">
        <title>Draft genome information of white flower Hibiscus syriacus.</title>
        <authorList>
            <person name="Kim Y.-M."/>
        </authorList>
    </citation>
    <scope>NUCLEOTIDE SEQUENCE [LARGE SCALE GENOMIC DNA]</scope>
    <source>
        <strain evidence="3">YM2019G1</strain>
    </source>
</reference>
<gene>
    <name evidence="3" type="ORF">F3Y22_tig00112231pilonHSYRG00219</name>
</gene>
<accession>A0A6A2X3Y4</accession>
<name>A0A6A2X3Y4_HIBSY</name>
<dbReference type="PANTHER" id="PTHR33116">
    <property type="entry name" value="REVERSE TRANSCRIPTASE ZINC-BINDING DOMAIN-CONTAINING PROTEIN-RELATED-RELATED"/>
    <property type="match status" value="1"/>
</dbReference>
<evidence type="ECO:0000313" key="3">
    <source>
        <dbReference type="EMBL" id="KAE8669531.1"/>
    </source>
</evidence>
<dbReference type="Proteomes" id="UP000436088">
    <property type="component" value="Unassembled WGS sequence"/>
</dbReference>
<dbReference type="Gene3D" id="3.30.70.330">
    <property type="match status" value="1"/>
</dbReference>
<dbReference type="GO" id="GO:0003723">
    <property type="term" value="F:RNA binding"/>
    <property type="evidence" value="ECO:0007669"/>
    <property type="project" value="UniProtKB-UniRule"/>
</dbReference>
<evidence type="ECO:0000313" key="4">
    <source>
        <dbReference type="Proteomes" id="UP000436088"/>
    </source>
</evidence>
<dbReference type="PANTHER" id="PTHR33116:SF78">
    <property type="entry name" value="OS12G0587133 PROTEIN"/>
    <property type="match status" value="1"/>
</dbReference>
<dbReference type="SUPFAM" id="SSF54928">
    <property type="entry name" value="RNA-binding domain, RBD"/>
    <property type="match status" value="1"/>
</dbReference>
<dbReference type="InterPro" id="IPR026960">
    <property type="entry name" value="RVT-Znf"/>
</dbReference>
<evidence type="ECO:0000256" key="1">
    <source>
        <dbReference type="PROSITE-ProRule" id="PRU00176"/>
    </source>
</evidence>
<dbReference type="EMBL" id="VEPZ02001525">
    <property type="protein sequence ID" value="KAE8669531.1"/>
    <property type="molecule type" value="Genomic_DNA"/>
</dbReference>
<dbReference type="CDD" id="cd00590">
    <property type="entry name" value="RRM_SF"/>
    <property type="match status" value="1"/>
</dbReference>
<dbReference type="InterPro" id="IPR035979">
    <property type="entry name" value="RBD_domain_sf"/>
</dbReference>
<proteinExistence type="predicted"/>
<sequence>MKGRVLKVWPNKTRDSRKYVEVVRGEKVADGFPITEGIRMQEKAIRPEEEWTLEKNMALEDVARLKEVSESEEVQVVKRDSEVVCLSFTFYLDLSLVGLIKENLDLEFAEKALESEGFLARVVRWGNTTRSCIVSFLSHKRVSRRVLRDFFSPYGQILRIFIPHCLEKSNYKSTTFAFVQFADEERVAKYHKASRREVDVGKRTLGSMSGKYETSNTRRNALSMKIFRDDRLYKEVVQSDTNMIRVQVSGSNLDGVKKKASGGRNVWELYIPTGYAWKACFITFESIDEFSYVWENKKVELSSCFDWSPPVLNENGDMGRFICFKEESKNRSDLSSVKVLLRVESPFDVPEMAIVGSYGRSFKLKIFISERHASSSKSKAGTSHCGSLGFMDNRTSQLGNHLGMSLRELFFTYENAQPEDNEVTLAITKDLRLPRPAYNIKWTGEKFILQPNNSSAYPMLEVEDVDSRLRRKTLREEKDLIQGEQDVQLDIEQSCGQRSSHGNFVSGNNPVGPKKIKMVMEDHLCSSKEIFMASSENPAQALYCSNISTNQRKLRVSPSHSGSVCSVDEVTINFFDRVYRRVIGSMVRDSLEHVRDHSQSSQEFAEARMEVVATREENKLNVCRTGLRRKLGANLLRCGSSITADGSAGGLMCLWNEDLFEFSTEYKQIRFMALTGKLKLSNFECVIINVYGPSVETDKEEFFKEFLCFVQSLNLPVLRGDSLGAISESLQLGMLPKSLSDHNPMVLVEECNDWGPKPFRFFNYLLEGEGFTGVVENSFLNLRKDNGCSGLFTLLKGIKQAIRNWPRSYHRGISEDISELEAKINDLELKFQSGGYLFRKELLGTSRKELCIGRVDNLLRLTHLQFADDLILFYKDSPTQILNIRRVLRVFSLMSGLDLNLSKSKLYGVNLEKDILRDCAFAAGCGVGVFPMTYLGLPIGTIKISELLWEPVIQNFYTKLAGWKASTLSMAGRLILVKVVLSSLSIFYLSIFIIPPKVVTPQDSWIWRGFMNNYEKNDAIGDYLGSNSKIQVGNGRSIAFWNDVWVNNSTLKFQFPRIFALSTNKWGIVVDFVDDFLAWSRKGDCMFSVKSCRLVLSCITGGNYQWNKWVWSGFAPPRVQTFLWQLSHHKVAIRVELRKRGVPVDNVLCPLCLKEEETIQHLFILCPVAGELWNKFLRFISGVVLWSVWKARNSMVFESWNFDSALLFFISRFSYVAKQVQDHLQQPIFGLKGSAFVDSPAISNVPLTILISKYTSTSRFHGARMPKLCPIEGDWRKHNLPVKHYIIAMLPKLPIKDPKKVSSVIIHSIVPCKVRKIKSLRIWVMIPPQRHTTDNDHYPYTQRHISQSTIPTDPSTTTEDPRLNHMREEEFLTHAGQGVCQDIFQDRSKVGNQESYINCPLRIDQH</sequence>
<keyword evidence="1" id="KW-0694">RNA-binding</keyword>
<organism evidence="3 4">
    <name type="scientific">Hibiscus syriacus</name>
    <name type="common">Rose of Sharon</name>
    <dbReference type="NCBI Taxonomy" id="106335"/>
    <lineage>
        <taxon>Eukaryota</taxon>
        <taxon>Viridiplantae</taxon>
        <taxon>Streptophyta</taxon>
        <taxon>Embryophyta</taxon>
        <taxon>Tracheophyta</taxon>
        <taxon>Spermatophyta</taxon>
        <taxon>Magnoliopsida</taxon>
        <taxon>eudicotyledons</taxon>
        <taxon>Gunneridae</taxon>
        <taxon>Pentapetalae</taxon>
        <taxon>rosids</taxon>
        <taxon>malvids</taxon>
        <taxon>Malvales</taxon>
        <taxon>Malvaceae</taxon>
        <taxon>Malvoideae</taxon>
        <taxon>Hibiscus</taxon>
    </lineage>
</organism>
<keyword evidence="4" id="KW-1185">Reference proteome</keyword>
<feature type="domain" description="RRM" evidence="2">
    <location>
        <begin position="130"/>
        <end position="229"/>
    </location>
</feature>
<protein>
    <recommendedName>
        <fullName evidence="2">RRM domain-containing protein</fullName>
    </recommendedName>
</protein>
<dbReference type="PROSITE" id="PS50102">
    <property type="entry name" value="RRM"/>
    <property type="match status" value="1"/>
</dbReference>
<evidence type="ECO:0000259" key="2">
    <source>
        <dbReference type="PROSITE" id="PS50102"/>
    </source>
</evidence>
<comment type="caution">
    <text evidence="3">The sequence shown here is derived from an EMBL/GenBank/DDBJ whole genome shotgun (WGS) entry which is preliminary data.</text>
</comment>
<dbReference type="InterPro" id="IPR012677">
    <property type="entry name" value="Nucleotide-bd_a/b_plait_sf"/>
</dbReference>
<dbReference type="Pfam" id="PF00076">
    <property type="entry name" value="RRM_1"/>
    <property type="match status" value="1"/>
</dbReference>
<dbReference type="InterPro" id="IPR000504">
    <property type="entry name" value="RRM_dom"/>
</dbReference>
<dbReference type="Pfam" id="PF13966">
    <property type="entry name" value="zf-RVT"/>
    <property type="match status" value="1"/>
</dbReference>